<dbReference type="AlphaFoldDB" id="A0A1H6AZA3"/>
<organism evidence="1 2">
    <name type="scientific">Sphingobacterium lactis</name>
    <dbReference type="NCBI Taxonomy" id="797291"/>
    <lineage>
        <taxon>Bacteria</taxon>
        <taxon>Pseudomonadati</taxon>
        <taxon>Bacteroidota</taxon>
        <taxon>Sphingobacteriia</taxon>
        <taxon>Sphingobacteriales</taxon>
        <taxon>Sphingobacteriaceae</taxon>
        <taxon>Sphingobacterium</taxon>
    </lineage>
</organism>
<reference evidence="2" key="1">
    <citation type="submission" date="2016-10" db="EMBL/GenBank/DDBJ databases">
        <authorList>
            <person name="Varghese N."/>
            <person name="Submissions S."/>
        </authorList>
    </citation>
    <scope>NUCLEOTIDE SEQUENCE [LARGE SCALE GENOMIC DNA]</scope>
    <source>
        <strain evidence="2">DSM 22361</strain>
    </source>
</reference>
<evidence type="ECO:0000313" key="1">
    <source>
        <dbReference type="EMBL" id="SEG53939.1"/>
    </source>
</evidence>
<evidence type="ECO:0000313" key="2">
    <source>
        <dbReference type="Proteomes" id="UP000236731"/>
    </source>
</evidence>
<name>A0A1H6AZA3_9SPHI</name>
<sequence length="115" mass="13683">MNRIHPDAVFLSLYFWYLKIMTAADFEKTLNEPGPDANWPVQAKALWYDGKGQWKEAHDLIDQLDDRVSAHIHAYLHRVEGDLWNARYWYNRAKQPEFTGSLVEEWKALVERYTD</sequence>
<proteinExistence type="predicted"/>
<gene>
    <name evidence="1" type="ORF">SAMN05421877_10967</name>
</gene>
<protein>
    <submittedName>
        <fullName evidence="1">Uncharacterized protein</fullName>
    </submittedName>
</protein>
<dbReference type="EMBL" id="FNUT01000009">
    <property type="protein sequence ID" value="SEG53939.1"/>
    <property type="molecule type" value="Genomic_DNA"/>
</dbReference>
<keyword evidence="2" id="KW-1185">Reference proteome</keyword>
<dbReference type="Proteomes" id="UP000236731">
    <property type="component" value="Unassembled WGS sequence"/>
</dbReference>
<accession>A0A1H6AZA3</accession>